<gene>
    <name evidence="1" type="ORF">DFR59_10521</name>
</gene>
<dbReference type="Proteomes" id="UP000255326">
    <property type="component" value="Unassembled WGS sequence"/>
</dbReference>
<reference evidence="1 2" key="1">
    <citation type="submission" date="2018-07" db="EMBL/GenBank/DDBJ databases">
        <title>Genomic Encyclopedia of Type Strains, Phase IV (KMG-IV): sequencing the most valuable type-strain genomes for metagenomic binning, comparative biology and taxonomic classification.</title>
        <authorList>
            <person name="Goeker M."/>
        </authorList>
    </citation>
    <scope>NUCLEOTIDE SEQUENCE [LARGE SCALE GENOMIC DNA]</scope>
    <source>
        <strain evidence="1 2">DSM 25281</strain>
    </source>
</reference>
<evidence type="ECO:0000313" key="2">
    <source>
        <dbReference type="Proteomes" id="UP000255326"/>
    </source>
</evidence>
<proteinExistence type="predicted"/>
<dbReference type="OrthoDB" id="2680078at2"/>
<evidence type="ECO:0000313" key="1">
    <source>
        <dbReference type="EMBL" id="RDI42182.1"/>
    </source>
</evidence>
<name>A0A370GEG2_9BACI</name>
<sequence length="227" mass="24877">MQAQPLRGAQELLCINAEKIYDWVMLQSSESMTVTSAAPDGDALINPCSPEVTNLEINCILTDSSGTPVSLSSPNAVSIQEIGTRESQQFIVDGAVVTLQNVSWIKSFYIVVEFTGVLGVTPFVYRREPILFEIPESAFLCAPEGTDLLVRLTELNCRTRLNCLVEEAYTVDIFITVCQSVQTFADVTIELEAEFCQPRDIINEQCPSPAIPPQCPIIFPANGLAAR</sequence>
<accession>A0A370GEG2</accession>
<organism evidence="1 2">
    <name type="scientific">Falsibacillus pallidus</name>
    <dbReference type="NCBI Taxonomy" id="493781"/>
    <lineage>
        <taxon>Bacteria</taxon>
        <taxon>Bacillati</taxon>
        <taxon>Bacillota</taxon>
        <taxon>Bacilli</taxon>
        <taxon>Bacillales</taxon>
        <taxon>Bacillaceae</taxon>
        <taxon>Falsibacillus</taxon>
    </lineage>
</organism>
<dbReference type="RefSeq" id="WP_114745581.1">
    <property type="nucleotide sequence ID" value="NZ_QQAY01000005.1"/>
</dbReference>
<dbReference type="EMBL" id="QQAY01000005">
    <property type="protein sequence ID" value="RDI42182.1"/>
    <property type="molecule type" value="Genomic_DNA"/>
</dbReference>
<keyword evidence="2" id="KW-1185">Reference proteome</keyword>
<dbReference type="AlphaFoldDB" id="A0A370GEG2"/>
<comment type="caution">
    <text evidence="1">The sequence shown here is derived from an EMBL/GenBank/DDBJ whole genome shotgun (WGS) entry which is preliminary data.</text>
</comment>
<protein>
    <submittedName>
        <fullName evidence="1">Uncharacterized protein</fullName>
    </submittedName>
</protein>